<keyword evidence="2" id="KW-0812">Transmembrane</keyword>
<name>A0A7S0MQV6_9CRYP</name>
<evidence type="ECO:0000256" key="1">
    <source>
        <dbReference type="SAM" id="MobiDB-lite"/>
    </source>
</evidence>
<gene>
    <name evidence="4" type="ORF">CCUR1050_LOCUS25552</name>
</gene>
<accession>A0A7S0MQV6</accession>
<organism evidence="4">
    <name type="scientific">Cryptomonas curvata</name>
    <dbReference type="NCBI Taxonomy" id="233186"/>
    <lineage>
        <taxon>Eukaryota</taxon>
        <taxon>Cryptophyceae</taxon>
        <taxon>Cryptomonadales</taxon>
        <taxon>Cryptomonadaceae</taxon>
        <taxon>Cryptomonas</taxon>
    </lineage>
</organism>
<protein>
    <recommendedName>
        <fullName evidence="3">PKD/REJ-like domain-containing protein</fullName>
    </recommendedName>
</protein>
<evidence type="ECO:0000256" key="2">
    <source>
        <dbReference type="SAM" id="Phobius"/>
    </source>
</evidence>
<evidence type="ECO:0000259" key="3">
    <source>
        <dbReference type="Pfam" id="PF02010"/>
    </source>
</evidence>
<reference evidence="4" key="1">
    <citation type="submission" date="2021-01" db="EMBL/GenBank/DDBJ databases">
        <authorList>
            <person name="Corre E."/>
            <person name="Pelletier E."/>
            <person name="Niang G."/>
            <person name="Scheremetjew M."/>
            <person name="Finn R."/>
            <person name="Kale V."/>
            <person name="Holt S."/>
            <person name="Cochrane G."/>
            <person name="Meng A."/>
            <person name="Brown T."/>
            <person name="Cohen L."/>
        </authorList>
    </citation>
    <scope>NUCLEOTIDE SEQUENCE</scope>
    <source>
        <strain evidence="4">CCAP979/52</strain>
    </source>
</reference>
<feature type="domain" description="PKD/REJ-like" evidence="3">
    <location>
        <begin position="1070"/>
        <end position="1449"/>
    </location>
</feature>
<evidence type="ECO:0000313" key="4">
    <source>
        <dbReference type="EMBL" id="CAD8648405.1"/>
    </source>
</evidence>
<dbReference type="Pfam" id="PF02010">
    <property type="entry name" value="REJ"/>
    <property type="match status" value="1"/>
</dbReference>
<proteinExistence type="predicted"/>
<feature type="region of interest" description="Disordered" evidence="1">
    <location>
        <begin position="2297"/>
        <end position="2344"/>
    </location>
</feature>
<feature type="transmembrane region" description="Helical" evidence="2">
    <location>
        <begin position="2172"/>
        <end position="2194"/>
    </location>
</feature>
<dbReference type="EMBL" id="HBEZ01046319">
    <property type="protein sequence ID" value="CAD8648405.1"/>
    <property type="molecule type" value="Transcribed_RNA"/>
</dbReference>
<keyword evidence="2" id="KW-1133">Transmembrane helix</keyword>
<keyword evidence="2" id="KW-0472">Membrane</keyword>
<sequence>MAEIRFITPIVNDYLKGTQMLTITGFIGNVQRQVMVPFRYLPNIFGPPELLKLSPRNFFKGSKFAARLTLQNLPALIRSVTGYDSSSISIRVQDSDGRIRASYIRVEQSGDDFTRVIVHSSVCNTTGEWKIFVGSTASDDVAVFKIFVLETPAPDVLSWFPQEGLAGEIQTLTFKILYLPSLSLSANGNFSASVSSIDGKNQALKIIDKFSPPLMCESIDCSVWTLKILMPSASESINLESMDVSINLLLEWYDFGLNLPSHFRTSVIYRYKDPNIPSVLSWFPQSQNVGQSKLITVKLNRVACIGIQIMFQFDPSHSVGIVPERCSLVQSNASVVQFWAPEFNNIGVIPVNIFNQVSKTFSLTTNFAYSSAELELIPRDGAVSGGYLVSIYVKGWPVVESSDSLNVTFTDPSSGNVQSAVVVNIDSKLYDDKHSEFRVVVQVPTAWDSSGYTAHVTVQSAGGVYKSIGTFEYFVSPLLLSIFPQRANTNGETALGKLIRVKLGGAPNQVSVAEIEISFSSNQNLHVCDGLSCGVVDIKNALDEDGSTELTLSIRVPKMPKGRYQLGIGFLGTYLSQNRSVYTSFDYFVSSPRVQAVRWCQSCPLCNNSVCPLCIQNDVCAIDNSVPLFSQAGFSSNVCINGNDACRGSLTVDITNFPTLQSDLLTEVLDKSMSITAAFGNMRAMVRQIANPGQNDLQIEIEPPRMFSFSNLVLNLTISSALPSSTFTFLFPVTFFDQTVRIWCSSGPCQGPALDHRPFVAHISNLTVIDGLSFSSQVLIRFDGVITTAQMRSTNRSITVVEIQPISASSVSGSKLVLIEVLLPDFKVVASTLYTLWETPRVTTARFSSFGGSIEISFDADTNRAGYSIGSMMSCSNVLNNVSLLGSDSNCIWLGNNLLTLFLGINPSIIPGSTVQVLNLRSLNNLSIVSSPLIDVMLPEFANSPTIYVDSPQIIDDCSSLTLSAISSSPRPLKYSWSCENDEILDMYLSQFTEAVVEFSKETPELRFSDKLYNFVVQGTDFLGLASKEIRFSVLKRGSPVPTILFSPAALTTFRNDFVIVKAKVAFTQCAVPKSQMSFRWRQISGPSEIPSQYLGNTTQLYIPRYVLLADSTYIVAVSAVLESDPSVQSESTFSIVVGSLPLRADILGGEMEISLFRNLSLDASLSQDLDLKADADQGLTFTWSCSISNGPVMSACMTKENKFLSLPKTAKFNVKNMMLATKGKIPYVFNVTVCKVGKICAVTSASIFVREYFIPQVKILPQRREKMQGGIFYFNNYDSVALYSTCDSNETALYQWEFYPPLEAKLIHDKLLFPLGLQSKNLVMDGSSGTHLPLSEYTVMFSCTTSLSSSKGTLIISKDFPPSGGSCVACRLGSGSSCAKSGIAISDTFRLQCSGWSDLHQPLKYKFGIQKVGENVTTYFSFSPVSHVDLLLPNGVFFLKAIVQDASGAKSLEVADMVTAHSNAGIRKRLLLEDLAYPSPIESQLALLNEWVLAGNVDKVDLAVVALAMELNSNVLGIESSIIVHQKSILLDSLVRVSEFASVTDEFACESVGATELVTRQCLDSSSLDLVNMSLAVSHIERLIGPSSSVEINHLCAQQGLSIISVALGANQVLDYAGPNSVLSSNLINIGILCLQSILKKTADKLVTGQRSIFTSQFSYAEVRRMEAQDIQELQLCASTGVNEFCFSLGQLAASSQQTESNLMLYSFAKSLTAAPSEKYSSPIIAVKVTDSDGIDLPFNSDSVASLLTNTDSRLSCIAWRNKTVWSGLGLSTVQVPGTVDCTFQNAELLAWQITFQAETSSQQHLPENSISPGSSYTTSSQSLKYTDSLSTLASSFSRLVTTSSNVLMVKSEIVPSTISAETTFVGSSSRFSTILPGTSAGSFATSGESFATSGDAFAKTAPAIFIANQTIPIYDTAKGSSLAPESSAAVNLTSKTVLKYPYPQQTASSEEFSSPNSNTSTVVVSKTAESSTTSLENVEENMFPSTNLTSRSVQPTSISCDILPGLEALGCVDVDIGPVNLGVPSYDADSSFQLPSPYQSIQIFVSAGTWITAEAKASSSELRVWVFIPAISVRVPGARGGPAVYIQPFGGNLSKPIELLLPCNETLQNATNVASVFAFDSVSGSWMQAPAQNVLYSKGVIRVQIKALSAYVTSWILSADPEKTASKATAVIYGSVIGSAFVVFLTSLAVLFRYRNQLKAFKPVEQGPVLIGDAAELVYNIRAELRKNSVAGLELQDAEWSGPDIQTLDNAAVASDLIYKIGKELRRRSAVKHTPRQISGPTADFEGRLENFHRSTEAASDESNGDLVFPPKDPRTDRSTEQISSPSAGSHDAESESGSSNI</sequence>
<dbReference type="InterPro" id="IPR002859">
    <property type="entry name" value="PKD/REJ-like"/>
</dbReference>